<evidence type="ECO:0000259" key="6">
    <source>
        <dbReference type="Pfam" id="PF02362"/>
    </source>
</evidence>
<dbReference type="Proteomes" id="UP000030645">
    <property type="component" value="Unassembled WGS sequence"/>
</dbReference>
<gene>
    <name evidence="7" type="ORF">L484_000303</name>
</gene>
<dbReference type="Pfam" id="PF02362">
    <property type="entry name" value="B3"/>
    <property type="match status" value="1"/>
</dbReference>
<evidence type="ECO:0000256" key="5">
    <source>
        <dbReference type="ARBA" id="ARBA00023242"/>
    </source>
</evidence>
<protein>
    <recommendedName>
        <fullName evidence="6">TF-B3 domain-containing protein</fullName>
    </recommendedName>
</protein>
<dbReference type="GO" id="GO:0005634">
    <property type="term" value="C:nucleus"/>
    <property type="evidence" value="ECO:0007669"/>
    <property type="project" value="UniProtKB-SubCell"/>
</dbReference>
<evidence type="ECO:0000256" key="3">
    <source>
        <dbReference type="ARBA" id="ARBA00023125"/>
    </source>
</evidence>
<dbReference type="Gene3D" id="2.40.330.10">
    <property type="entry name" value="DNA-binding pseudobarrel domain"/>
    <property type="match status" value="1"/>
</dbReference>
<proteinExistence type="predicted"/>
<evidence type="ECO:0000256" key="1">
    <source>
        <dbReference type="ARBA" id="ARBA00004123"/>
    </source>
</evidence>
<name>W9SNH0_9ROSA</name>
<accession>W9SNH0</accession>
<reference evidence="8" key="1">
    <citation type="submission" date="2013-01" db="EMBL/GenBank/DDBJ databases">
        <title>Draft Genome Sequence of a Mulberry Tree, Morus notabilis C.K. Schneid.</title>
        <authorList>
            <person name="He N."/>
            <person name="Zhao S."/>
        </authorList>
    </citation>
    <scope>NUCLEOTIDE SEQUENCE</scope>
</reference>
<dbReference type="GO" id="GO:0003677">
    <property type="term" value="F:DNA binding"/>
    <property type="evidence" value="ECO:0007669"/>
    <property type="project" value="UniProtKB-KW"/>
</dbReference>
<keyword evidence="8" id="KW-1185">Reference proteome</keyword>
<keyword evidence="2" id="KW-0805">Transcription regulation</keyword>
<dbReference type="CDD" id="cd10017">
    <property type="entry name" value="B3_DNA"/>
    <property type="match status" value="1"/>
</dbReference>
<feature type="domain" description="TF-B3" evidence="6">
    <location>
        <begin position="14"/>
        <end position="94"/>
    </location>
</feature>
<dbReference type="InterPro" id="IPR015300">
    <property type="entry name" value="DNA-bd_pseudobarrel_sf"/>
</dbReference>
<dbReference type="AlphaFoldDB" id="W9SNH0"/>
<evidence type="ECO:0000313" key="7">
    <source>
        <dbReference type="EMBL" id="EXC35529.1"/>
    </source>
</evidence>
<organism evidence="7 8">
    <name type="scientific">Morus notabilis</name>
    <dbReference type="NCBI Taxonomy" id="981085"/>
    <lineage>
        <taxon>Eukaryota</taxon>
        <taxon>Viridiplantae</taxon>
        <taxon>Streptophyta</taxon>
        <taxon>Embryophyta</taxon>
        <taxon>Tracheophyta</taxon>
        <taxon>Spermatophyta</taxon>
        <taxon>Magnoliopsida</taxon>
        <taxon>eudicotyledons</taxon>
        <taxon>Gunneridae</taxon>
        <taxon>Pentapetalae</taxon>
        <taxon>rosids</taxon>
        <taxon>fabids</taxon>
        <taxon>Rosales</taxon>
        <taxon>Moraceae</taxon>
        <taxon>Moreae</taxon>
        <taxon>Morus</taxon>
    </lineage>
</organism>
<sequence length="127" mass="14792">MADCARPPCYGKTLSPDDVKDKFHVPSNWVGTLFPNLEQDSELPIQVRDQAGSERQFVMKTRSGDYLKAVFQRRGWHKFVKDFDLREGETVYFWKEAVGGRDIMRVQVRDEPQFVQLFGVHLVMPNE</sequence>
<evidence type="ECO:0000256" key="2">
    <source>
        <dbReference type="ARBA" id="ARBA00023015"/>
    </source>
</evidence>
<evidence type="ECO:0000313" key="8">
    <source>
        <dbReference type="Proteomes" id="UP000030645"/>
    </source>
</evidence>
<dbReference type="SUPFAM" id="SSF101936">
    <property type="entry name" value="DNA-binding pseudobarrel domain"/>
    <property type="match status" value="1"/>
</dbReference>
<comment type="subcellular location">
    <subcellularLocation>
        <location evidence="1">Nucleus</location>
    </subcellularLocation>
</comment>
<keyword evidence="4" id="KW-0804">Transcription</keyword>
<keyword evidence="5" id="KW-0539">Nucleus</keyword>
<dbReference type="InterPro" id="IPR003340">
    <property type="entry name" value="B3_DNA-bd"/>
</dbReference>
<keyword evidence="3" id="KW-0238">DNA-binding</keyword>
<evidence type="ECO:0000256" key="4">
    <source>
        <dbReference type="ARBA" id="ARBA00023163"/>
    </source>
</evidence>
<dbReference type="EMBL" id="KE618639">
    <property type="protein sequence ID" value="EXC35529.1"/>
    <property type="molecule type" value="Genomic_DNA"/>
</dbReference>